<evidence type="ECO:0000313" key="2">
    <source>
        <dbReference type="Proteomes" id="UP000299102"/>
    </source>
</evidence>
<dbReference type="EMBL" id="BGZK01000002">
    <property type="protein sequence ID" value="GBO98966.1"/>
    <property type="molecule type" value="Genomic_DNA"/>
</dbReference>
<protein>
    <submittedName>
        <fullName evidence="1">Uncharacterized protein</fullName>
    </submittedName>
</protein>
<gene>
    <name evidence="1" type="ORF">EVAR_357_1</name>
</gene>
<comment type="caution">
    <text evidence="1">The sequence shown here is derived from an EMBL/GenBank/DDBJ whole genome shotgun (WGS) entry which is preliminary data.</text>
</comment>
<accession>A0A4C1SC37</accession>
<reference evidence="1 2" key="1">
    <citation type="journal article" date="2019" name="Commun. Biol.">
        <title>The bagworm genome reveals a unique fibroin gene that provides high tensile strength.</title>
        <authorList>
            <person name="Kono N."/>
            <person name="Nakamura H."/>
            <person name="Ohtoshi R."/>
            <person name="Tomita M."/>
            <person name="Numata K."/>
            <person name="Arakawa K."/>
        </authorList>
    </citation>
    <scope>NUCLEOTIDE SEQUENCE [LARGE SCALE GENOMIC DNA]</scope>
</reference>
<name>A0A4C1SC37_EUMVA</name>
<evidence type="ECO:0000313" key="1">
    <source>
        <dbReference type="EMBL" id="GBO98966.1"/>
    </source>
</evidence>
<keyword evidence="2" id="KW-1185">Reference proteome</keyword>
<dbReference type="AlphaFoldDB" id="A0A4C1SC37"/>
<proteinExistence type="predicted"/>
<organism evidence="1 2">
    <name type="scientific">Eumeta variegata</name>
    <name type="common">Bagworm moth</name>
    <name type="synonym">Eumeta japonica</name>
    <dbReference type="NCBI Taxonomy" id="151549"/>
    <lineage>
        <taxon>Eukaryota</taxon>
        <taxon>Metazoa</taxon>
        <taxon>Ecdysozoa</taxon>
        <taxon>Arthropoda</taxon>
        <taxon>Hexapoda</taxon>
        <taxon>Insecta</taxon>
        <taxon>Pterygota</taxon>
        <taxon>Neoptera</taxon>
        <taxon>Endopterygota</taxon>
        <taxon>Lepidoptera</taxon>
        <taxon>Glossata</taxon>
        <taxon>Ditrysia</taxon>
        <taxon>Tineoidea</taxon>
        <taxon>Psychidae</taxon>
        <taxon>Oiketicinae</taxon>
        <taxon>Eumeta</taxon>
    </lineage>
</organism>
<sequence>MEPPRGVEITPEVVLIATIDVVTSSGAGGLTCYPRHGANTFVKDFEETYIRPDSRQSRTPMDINNRKGTALELKASTGDF</sequence>
<dbReference type="Proteomes" id="UP000299102">
    <property type="component" value="Unassembled WGS sequence"/>
</dbReference>